<dbReference type="AlphaFoldDB" id="A0A7I8KCR5"/>
<evidence type="ECO:0000256" key="8">
    <source>
        <dbReference type="ARBA" id="ARBA00023276"/>
    </source>
</evidence>
<gene>
    <name evidence="11" type="ORF">SI8410_04005943</name>
</gene>
<evidence type="ECO:0000256" key="5">
    <source>
        <dbReference type="ARBA" id="ARBA00022640"/>
    </source>
</evidence>
<evidence type="ECO:0000313" key="11">
    <source>
        <dbReference type="EMBL" id="CAA7395282.1"/>
    </source>
</evidence>
<keyword evidence="12" id="KW-1185">Reference proteome</keyword>
<dbReference type="InterPro" id="IPR009806">
    <property type="entry name" value="PSII_PsbW_class2"/>
</dbReference>
<evidence type="ECO:0000256" key="10">
    <source>
        <dbReference type="SAM" id="Phobius"/>
    </source>
</evidence>
<dbReference type="GO" id="GO:0009535">
    <property type="term" value="C:chloroplast thylakoid membrane"/>
    <property type="evidence" value="ECO:0007669"/>
    <property type="project" value="UniProtKB-SubCell"/>
</dbReference>
<keyword evidence="10" id="KW-0812">Transmembrane</keyword>
<comment type="similarity">
    <text evidence="2">Belongs to the psbW family.</text>
</comment>
<dbReference type="Pfam" id="PF07123">
    <property type="entry name" value="PsbW"/>
    <property type="match status" value="1"/>
</dbReference>
<accession>A0A7I8KCR5</accession>
<sequence length="129" mass="12982">MAAATVNSVVTCAVVRTAAIYGASSPPVLGLPAMARARGGRVRCSISEERAAAPVSAAAALLAAAAAGVASPAMALVDERLSTEGTGLSLGISNNLLGWILLGVFALIWSLFFVYTSSLDEDEDSGLSL</sequence>
<evidence type="ECO:0000256" key="2">
    <source>
        <dbReference type="ARBA" id="ARBA00010395"/>
    </source>
</evidence>
<keyword evidence="10" id="KW-1133">Transmembrane helix</keyword>
<reference evidence="11" key="1">
    <citation type="submission" date="2020-02" db="EMBL/GenBank/DDBJ databases">
        <authorList>
            <person name="Scholz U."/>
            <person name="Mascher M."/>
            <person name="Fiebig A."/>
        </authorList>
    </citation>
    <scope>NUCLEOTIDE SEQUENCE</scope>
</reference>
<proteinExistence type="inferred from homology"/>
<dbReference type="GO" id="GO:0009523">
    <property type="term" value="C:photosystem II"/>
    <property type="evidence" value="ECO:0007669"/>
    <property type="project" value="UniProtKB-KW"/>
</dbReference>
<keyword evidence="6" id="KW-0793">Thylakoid</keyword>
<organism evidence="11 12">
    <name type="scientific">Spirodela intermedia</name>
    <name type="common">Intermediate duckweed</name>
    <dbReference type="NCBI Taxonomy" id="51605"/>
    <lineage>
        <taxon>Eukaryota</taxon>
        <taxon>Viridiplantae</taxon>
        <taxon>Streptophyta</taxon>
        <taxon>Embryophyta</taxon>
        <taxon>Tracheophyta</taxon>
        <taxon>Spermatophyta</taxon>
        <taxon>Magnoliopsida</taxon>
        <taxon>Liliopsida</taxon>
        <taxon>Araceae</taxon>
        <taxon>Lemnoideae</taxon>
        <taxon>Spirodela</taxon>
    </lineage>
</organism>
<evidence type="ECO:0000256" key="4">
    <source>
        <dbReference type="ARBA" id="ARBA00022531"/>
    </source>
</evidence>
<evidence type="ECO:0000256" key="1">
    <source>
        <dbReference type="ARBA" id="ARBA00004581"/>
    </source>
</evidence>
<dbReference type="OrthoDB" id="2017665at2759"/>
<keyword evidence="5" id="KW-0934">Plastid</keyword>
<dbReference type="GO" id="GO:0042549">
    <property type="term" value="P:photosystem II stabilization"/>
    <property type="evidence" value="ECO:0007669"/>
    <property type="project" value="TreeGrafter"/>
</dbReference>
<name>A0A7I8KCR5_SPIIN</name>
<protein>
    <recommendedName>
        <fullName evidence="9">PSII 6.1 kDa protein</fullName>
    </recommendedName>
</protein>
<evidence type="ECO:0000256" key="3">
    <source>
        <dbReference type="ARBA" id="ARBA00022528"/>
    </source>
</evidence>
<keyword evidence="8" id="KW-0604">Photosystem II</keyword>
<dbReference type="GO" id="GO:0015979">
    <property type="term" value="P:photosynthesis"/>
    <property type="evidence" value="ECO:0007669"/>
    <property type="project" value="UniProtKB-KW"/>
</dbReference>
<dbReference type="PANTHER" id="PTHR34552">
    <property type="entry name" value="PHOTOSYSTEM II REACTION CENTER W PROTEIN, CHLOROPLASTIC"/>
    <property type="match status" value="1"/>
</dbReference>
<dbReference type="Proteomes" id="UP000663760">
    <property type="component" value="Chromosome 4"/>
</dbReference>
<feature type="transmembrane region" description="Helical" evidence="10">
    <location>
        <begin position="51"/>
        <end position="76"/>
    </location>
</feature>
<keyword evidence="7 10" id="KW-0472">Membrane</keyword>
<keyword evidence="3" id="KW-0150">Chloroplast</keyword>
<keyword evidence="4" id="KW-0602">Photosynthesis</keyword>
<evidence type="ECO:0000313" key="12">
    <source>
        <dbReference type="Proteomes" id="UP000663760"/>
    </source>
</evidence>
<dbReference type="PANTHER" id="PTHR34552:SF1">
    <property type="entry name" value="PHOTOSYSTEM II REACTION CENTER W PROTEIN, CHLOROPLASTIC"/>
    <property type="match status" value="1"/>
</dbReference>
<comment type="subcellular location">
    <subcellularLocation>
        <location evidence="1">Plastid</location>
        <location evidence="1">Chloroplast thylakoid membrane</location>
        <topology evidence="1">Single-pass membrane protein</topology>
    </subcellularLocation>
</comment>
<evidence type="ECO:0000256" key="6">
    <source>
        <dbReference type="ARBA" id="ARBA00023078"/>
    </source>
</evidence>
<evidence type="ECO:0000256" key="9">
    <source>
        <dbReference type="ARBA" id="ARBA00031756"/>
    </source>
</evidence>
<feature type="transmembrane region" description="Helical" evidence="10">
    <location>
        <begin position="96"/>
        <end position="115"/>
    </location>
</feature>
<dbReference type="EMBL" id="LR746267">
    <property type="protein sequence ID" value="CAA7395282.1"/>
    <property type="molecule type" value="Genomic_DNA"/>
</dbReference>
<evidence type="ECO:0000256" key="7">
    <source>
        <dbReference type="ARBA" id="ARBA00023136"/>
    </source>
</evidence>